<dbReference type="InterPro" id="IPR037066">
    <property type="entry name" value="Plug_dom_sf"/>
</dbReference>
<keyword evidence="3 8" id="KW-1134">Transmembrane beta strand</keyword>
<accession>A0AAX2JAT3</accession>
<evidence type="ECO:0000256" key="3">
    <source>
        <dbReference type="ARBA" id="ARBA00022452"/>
    </source>
</evidence>
<evidence type="ECO:0000256" key="5">
    <source>
        <dbReference type="ARBA" id="ARBA00023077"/>
    </source>
</evidence>
<evidence type="ECO:0000313" key="13">
    <source>
        <dbReference type="EMBL" id="SQJ04003.1"/>
    </source>
</evidence>
<keyword evidence="4 8" id="KW-0812">Transmembrane</keyword>
<gene>
    <name evidence="13" type="primary">cirA_2</name>
    <name evidence="13" type="ORF">NCTC12112_01768</name>
</gene>
<feature type="signal peptide" evidence="10">
    <location>
        <begin position="1"/>
        <end position="18"/>
    </location>
</feature>
<dbReference type="CDD" id="cd01347">
    <property type="entry name" value="ligand_gated_channel"/>
    <property type="match status" value="1"/>
</dbReference>
<name>A0AAX2JAT3_9FUSO</name>
<evidence type="ECO:0000259" key="12">
    <source>
        <dbReference type="Pfam" id="PF07715"/>
    </source>
</evidence>
<dbReference type="GO" id="GO:0009279">
    <property type="term" value="C:cell outer membrane"/>
    <property type="evidence" value="ECO:0007669"/>
    <property type="project" value="UniProtKB-SubCell"/>
</dbReference>
<keyword evidence="6 8" id="KW-0472">Membrane</keyword>
<keyword evidence="5 9" id="KW-0798">TonB box</keyword>
<sequence length="659" mass="74928">MYKKIGILALILSSTIYAEEVQSTKLNESVISTENFETSVRDTAANISIVTAKEIEKTGAKNLVDALKNVPGIFVKHYAGGIKFDIRGLNSMYSDRNALITLDGVPVTSAQVSNIPIETIERIEVIPGGGGILYGDKAIGGIVNIISKSALDKKNYGTVYSQFGSNSEHKVGFNYGTKLTDRLITEVGYTDYDSDGWRRGEKFDKKEGRFKAKYLLDDGEIEFKYNHSDNKTYKGIAVPSYILDDDRRNPGSLSKGKNKSNDYYLKWKQNLSEDTEFLIYGNYYENKKWLFNKSKNSFYRDGDEVRKYVKAQIKHTYLPESYFIAGIDILQDEVKPYDTSAKWNGSLGRYVKSGDSTKDGFGIFALNKYSTGKFQFTQGIRYDYADYDFYWRNASLNASDKRGTRDNAKYNDYSFELSANYLYSETGSTYLTYTRSFRTPTAGEIYYTRNSERLDPQLQDTIELGIKDFFANTYVSASTFYKMTHDEIYSTIPPEFTGMVNYNIGNSERIGAEVYAEHYIGDLTLKSSVTYLHHKVISGKYSGSKIPSVPNWKLTFGAGYDFNSNFSVGADAIYAGNTYDLDDIANDRKEDTGEYFTVDIFSQYKFDNGISLTFRINNVFDEKYNEYAGFWDDSKYGIDQRHYYPAIGRTYTAGISYSF</sequence>
<dbReference type="InterPro" id="IPR012910">
    <property type="entry name" value="Plug_dom"/>
</dbReference>
<dbReference type="InterPro" id="IPR000531">
    <property type="entry name" value="Beta-barrel_TonB"/>
</dbReference>
<comment type="subcellular location">
    <subcellularLocation>
        <location evidence="1 8">Cell outer membrane</location>
        <topology evidence="1 8">Multi-pass membrane protein</topology>
    </subcellularLocation>
</comment>
<dbReference type="GO" id="GO:0015344">
    <property type="term" value="F:siderophore uptake transmembrane transporter activity"/>
    <property type="evidence" value="ECO:0007669"/>
    <property type="project" value="TreeGrafter"/>
</dbReference>
<dbReference type="GO" id="GO:0044718">
    <property type="term" value="P:siderophore transmembrane transport"/>
    <property type="evidence" value="ECO:0007669"/>
    <property type="project" value="TreeGrafter"/>
</dbReference>
<dbReference type="InterPro" id="IPR036942">
    <property type="entry name" value="Beta-barrel_TonB_sf"/>
</dbReference>
<keyword evidence="2 8" id="KW-0813">Transport</keyword>
<dbReference type="SUPFAM" id="SSF56935">
    <property type="entry name" value="Porins"/>
    <property type="match status" value="1"/>
</dbReference>
<keyword evidence="10" id="KW-0732">Signal</keyword>
<evidence type="ECO:0000256" key="10">
    <source>
        <dbReference type="SAM" id="SignalP"/>
    </source>
</evidence>
<dbReference type="RefSeq" id="WP_005980128.1">
    <property type="nucleotide sequence ID" value="NZ_CABKNW010000004.1"/>
</dbReference>
<dbReference type="Pfam" id="PF00593">
    <property type="entry name" value="TonB_dep_Rec_b-barrel"/>
    <property type="match status" value="1"/>
</dbReference>
<dbReference type="AlphaFoldDB" id="A0AAX2JAT3"/>
<dbReference type="InterPro" id="IPR039426">
    <property type="entry name" value="TonB-dep_rcpt-like"/>
</dbReference>
<evidence type="ECO:0000313" key="14">
    <source>
        <dbReference type="Proteomes" id="UP000249008"/>
    </source>
</evidence>
<comment type="similarity">
    <text evidence="8 9">Belongs to the TonB-dependent receptor family.</text>
</comment>
<feature type="chain" id="PRO_5043320720" evidence="10">
    <location>
        <begin position="19"/>
        <end position="659"/>
    </location>
</feature>
<dbReference type="Pfam" id="PF07715">
    <property type="entry name" value="Plug"/>
    <property type="match status" value="1"/>
</dbReference>
<evidence type="ECO:0000256" key="6">
    <source>
        <dbReference type="ARBA" id="ARBA00023136"/>
    </source>
</evidence>
<dbReference type="Gene3D" id="2.40.170.20">
    <property type="entry name" value="TonB-dependent receptor, beta-barrel domain"/>
    <property type="match status" value="1"/>
</dbReference>
<evidence type="ECO:0000259" key="11">
    <source>
        <dbReference type="Pfam" id="PF00593"/>
    </source>
</evidence>
<evidence type="ECO:0000256" key="9">
    <source>
        <dbReference type="RuleBase" id="RU003357"/>
    </source>
</evidence>
<keyword evidence="7 8" id="KW-0998">Cell outer membrane</keyword>
<dbReference type="Proteomes" id="UP000249008">
    <property type="component" value="Chromosome 1"/>
</dbReference>
<dbReference type="PROSITE" id="PS52016">
    <property type="entry name" value="TONB_DEPENDENT_REC_3"/>
    <property type="match status" value="1"/>
</dbReference>
<evidence type="ECO:0000256" key="8">
    <source>
        <dbReference type="PROSITE-ProRule" id="PRU01360"/>
    </source>
</evidence>
<keyword evidence="13" id="KW-0675">Receptor</keyword>
<dbReference type="EMBL" id="LS483487">
    <property type="protein sequence ID" value="SQJ04003.1"/>
    <property type="molecule type" value="Genomic_DNA"/>
</dbReference>
<protein>
    <submittedName>
        <fullName evidence="13">Colicin I receptor</fullName>
    </submittedName>
</protein>
<proteinExistence type="inferred from homology"/>
<dbReference type="PANTHER" id="PTHR30069">
    <property type="entry name" value="TONB-DEPENDENT OUTER MEMBRANE RECEPTOR"/>
    <property type="match status" value="1"/>
</dbReference>
<evidence type="ECO:0000256" key="1">
    <source>
        <dbReference type="ARBA" id="ARBA00004571"/>
    </source>
</evidence>
<reference evidence="13 14" key="1">
    <citation type="submission" date="2018-06" db="EMBL/GenBank/DDBJ databases">
        <authorList>
            <consortium name="Pathogen Informatics"/>
            <person name="Doyle S."/>
        </authorList>
    </citation>
    <scope>NUCLEOTIDE SEQUENCE [LARGE SCALE GENOMIC DNA]</scope>
    <source>
        <strain evidence="13 14">NCTC12112</strain>
    </source>
</reference>
<feature type="domain" description="TonB-dependent receptor-like beta-barrel" evidence="11">
    <location>
        <begin position="223"/>
        <end position="619"/>
    </location>
</feature>
<dbReference type="KEGG" id="ful:C4N20_15905"/>
<dbReference type="GeneID" id="78456312"/>
<evidence type="ECO:0000256" key="7">
    <source>
        <dbReference type="ARBA" id="ARBA00023237"/>
    </source>
</evidence>
<dbReference type="Gene3D" id="2.170.130.10">
    <property type="entry name" value="TonB-dependent receptor, plug domain"/>
    <property type="match status" value="1"/>
</dbReference>
<feature type="domain" description="TonB-dependent receptor plug" evidence="12">
    <location>
        <begin position="40"/>
        <end position="142"/>
    </location>
</feature>
<dbReference type="PANTHER" id="PTHR30069:SF27">
    <property type="entry name" value="BLL4766 PROTEIN"/>
    <property type="match status" value="1"/>
</dbReference>
<evidence type="ECO:0000256" key="4">
    <source>
        <dbReference type="ARBA" id="ARBA00022692"/>
    </source>
</evidence>
<organism evidence="13 14">
    <name type="scientific">Fusobacterium ulcerans</name>
    <dbReference type="NCBI Taxonomy" id="861"/>
    <lineage>
        <taxon>Bacteria</taxon>
        <taxon>Fusobacteriati</taxon>
        <taxon>Fusobacteriota</taxon>
        <taxon>Fusobacteriia</taxon>
        <taxon>Fusobacteriales</taxon>
        <taxon>Fusobacteriaceae</taxon>
        <taxon>Fusobacterium</taxon>
    </lineage>
</organism>
<evidence type="ECO:0000256" key="2">
    <source>
        <dbReference type="ARBA" id="ARBA00022448"/>
    </source>
</evidence>